<feature type="transmembrane region" description="Helical" evidence="1">
    <location>
        <begin position="6"/>
        <end position="25"/>
    </location>
</feature>
<evidence type="ECO:0008006" key="4">
    <source>
        <dbReference type="Google" id="ProtNLM"/>
    </source>
</evidence>
<organism evidence="2 3">
    <name type="scientific">Pontibacter populi</name>
    <dbReference type="NCBI Taxonomy" id="890055"/>
    <lineage>
        <taxon>Bacteria</taxon>
        <taxon>Pseudomonadati</taxon>
        <taxon>Bacteroidota</taxon>
        <taxon>Cytophagia</taxon>
        <taxon>Cytophagales</taxon>
        <taxon>Hymenobacteraceae</taxon>
        <taxon>Pontibacter</taxon>
    </lineage>
</organism>
<keyword evidence="1" id="KW-0812">Transmembrane</keyword>
<keyword evidence="3" id="KW-1185">Reference proteome</keyword>
<keyword evidence="1" id="KW-0472">Membrane</keyword>
<accession>A0ABV1RXV2</accession>
<evidence type="ECO:0000313" key="2">
    <source>
        <dbReference type="EMBL" id="MER2998942.1"/>
    </source>
</evidence>
<dbReference type="EMBL" id="JBEOKT010000016">
    <property type="protein sequence ID" value="MER2998942.1"/>
    <property type="molecule type" value="Genomic_DNA"/>
</dbReference>
<dbReference type="Proteomes" id="UP001476807">
    <property type="component" value="Unassembled WGS sequence"/>
</dbReference>
<comment type="caution">
    <text evidence="2">The sequence shown here is derived from an EMBL/GenBank/DDBJ whole genome shotgun (WGS) entry which is preliminary data.</text>
</comment>
<name>A0ABV1RXV2_9BACT</name>
<dbReference type="RefSeq" id="WP_350413457.1">
    <property type="nucleotide sequence ID" value="NZ_JBEOKT010000016.1"/>
</dbReference>
<gene>
    <name evidence="2" type="ORF">ABS362_15410</name>
</gene>
<reference evidence="2 3" key="1">
    <citation type="submission" date="2024-06" db="EMBL/GenBank/DDBJ databases">
        <title>Pontibacter populi HYL7-15.</title>
        <authorList>
            <person name="Kim M.K."/>
        </authorList>
    </citation>
    <scope>NUCLEOTIDE SEQUENCE [LARGE SCALE GENOMIC DNA]</scope>
    <source>
        <strain evidence="2 3">HYL7-15</strain>
    </source>
</reference>
<sequence length="122" mass="13710">MRKILLGVIIGIGLTVFFFLFKELFIYNIEIPKNHVTVRLLIKSEKEIEKLTLTSSSSTQTIDLKGQTETVLIFPNPGEGSFKVCCIFKDGKEVCSKGGYVESGYSPKLEITDSEIKTVEHY</sequence>
<proteinExistence type="predicted"/>
<evidence type="ECO:0000313" key="3">
    <source>
        <dbReference type="Proteomes" id="UP001476807"/>
    </source>
</evidence>
<keyword evidence="1" id="KW-1133">Transmembrane helix</keyword>
<evidence type="ECO:0000256" key="1">
    <source>
        <dbReference type="SAM" id="Phobius"/>
    </source>
</evidence>
<protein>
    <recommendedName>
        <fullName evidence="4">NusG domain-containing protein</fullName>
    </recommendedName>
</protein>